<protein>
    <recommendedName>
        <fullName evidence="3">Polymerase/histidinol phosphatase N-terminal domain-containing protein</fullName>
    </recommendedName>
</protein>
<dbReference type="GO" id="GO:0004534">
    <property type="term" value="F:5'-3' RNA exonuclease activity"/>
    <property type="evidence" value="ECO:0007669"/>
    <property type="project" value="TreeGrafter"/>
</dbReference>
<evidence type="ECO:0008006" key="3">
    <source>
        <dbReference type="Google" id="ProtNLM"/>
    </source>
</evidence>
<proteinExistence type="predicted"/>
<dbReference type="SUPFAM" id="SSF89550">
    <property type="entry name" value="PHP domain-like"/>
    <property type="match status" value="1"/>
</dbReference>
<name>H2J7N2_MARPK</name>
<keyword evidence="2" id="KW-1185">Reference proteome</keyword>
<reference evidence="2" key="2">
    <citation type="submission" date="2012-01" db="EMBL/GenBank/DDBJ databases">
        <title>Complete sequence of chromosome of Marinitoga piezophila KA3.</title>
        <authorList>
            <person name="Lucas S."/>
            <person name="Han J."/>
            <person name="Lapidus A."/>
            <person name="Cheng J.-F."/>
            <person name="Goodwin L."/>
            <person name="Pitluck S."/>
            <person name="Peters L."/>
            <person name="Mikhailova N."/>
            <person name="Teshima H."/>
            <person name="Detter J.C."/>
            <person name="Han C."/>
            <person name="Tapia R."/>
            <person name="Land M."/>
            <person name="Hauser L."/>
            <person name="Kyrpides N."/>
            <person name="Ivanova N."/>
            <person name="Pagani I."/>
            <person name="Jebbar M."/>
            <person name="Vannier P."/>
            <person name="Oger P."/>
            <person name="Cario A."/>
            <person name="Bartlett D."/>
            <person name="Noll K.M."/>
            <person name="Woyke T."/>
        </authorList>
    </citation>
    <scope>NUCLEOTIDE SEQUENCE [LARGE SCALE GENOMIC DNA]</scope>
    <source>
        <strain evidence="2">DSM 14283 / JCM 11233 / KA3</strain>
    </source>
</reference>
<dbReference type="PANTHER" id="PTHR42924:SF3">
    <property type="entry name" value="POLYMERASE_HISTIDINOL PHOSPHATASE N-TERMINAL DOMAIN-CONTAINING PROTEIN"/>
    <property type="match status" value="1"/>
</dbReference>
<dbReference type="HOGENOM" id="CLU_022128_0_0_0"/>
<evidence type="ECO:0000313" key="1">
    <source>
        <dbReference type="EMBL" id="AEX85373.1"/>
    </source>
</evidence>
<dbReference type="InterPro" id="IPR016195">
    <property type="entry name" value="Pol/histidinol_Pase-like"/>
</dbReference>
<dbReference type="eggNOG" id="COG0613">
    <property type="taxonomic scope" value="Bacteria"/>
</dbReference>
<sequence length="574" mass="66818">MKKLFLFIFILMIVSLFSFPQKYILLFGNPHSHTAFSDGAVNTTPADAYKYARDIAKLDFHAVTDHAYYFEALYNGEDKFLVMKRMAEENTTKNFIALAGFEWTAGSGHINVYGSKEWTSRNIDTTIEEFYKWLINEKALAQFNHPISMFGTFKNFEYYPEADNYLNLVEVGNGNWSKNDTITPEMFSNYIVALKKGWHLGATIGQDNHKANWGTANDSRTGVWVLSRSKDGLLKAMWNRKTYGTEDKNAKIWVETDNAEMGDIYYYDKMPGEISLKIEYEDENSLSELKVYTPDKIYELSPNGNKINEVVKIKVTSPYFWLFVYFKQMDGDEIVSSPIWYEPENRIRIFNVPDIKLYRNSENTLNLYFYNTGNNVENSPVKIKINDNIVFEKDLILKPYEKSLIPLSFKTPDISNAKMEIYINNLLWYSKEVNLLNQDTISVINVEISKLENSYKVINEINDTSKAIIINAKSINSEEILKRLLEIAKKKRIGIILDEKNKYVLSLIPSRFTVTDEKIENIKVNNIYYNEAWRILYKNKERGFVLNKNFVIFPGNPFLNDENLTFVKKLLRIQ</sequence>
<organism evidence="1 2">
    <name type="scientific">Marinitoga piezophila (strain DSM 14283 / JCM 11233 / KA3)</name>
    <dbReference type="NCBI Taxonomy" id="443254"/>
    <lineage>
        <taxon>Bacteria</taxon>
        <taxon>Thermotogati</taxon>
        <taxon>Thermotogota</taxon>
        <taxon>Thermotogae</taxon>
        <taxon>Petrotogales</taxon>
        <taxon>Petrotogaceae</taxon>
        <taxon>Marinitoga</taxon>
    </lineage>
</organism>
<accession>H2J7N2</accession>
<dbReference type="EMBL" id="CP003257">
    <property type="protein sequence ID" value="AEX85373.1"/>
    <property type="molecule type" value="Genomic_DNA"/>
</dbReference>
<evidence type="ECO:0000313" key="2">
    <source>
        <dbReference type="Proteomes" id="UP000007161"/>
    </source>
</evidence>
<dbReference type="GO" id="GO:0035312">
    <property type="term" value="F:5'-3' DNA exonuclease activity"/>
    <property type="evidence" value="ECO:0007669"/>
    <property type="project" value="TreeGrafter"/>
</dbReference>
<dbReference type="NCBIfam" id="NF038032">
    <property type="entry name" value="CehA_McbA_metalo"/>
    <property type="match status" value="1"/>
</dbReference>
<dbReference type="Proteomes" id="UP000007161">
    <property type="component" value="Chromosome"/>
</dbReference>
<dbReference type="InterPro" id="IPR052018">
    <property type="entry name" value="PHP_domain"/>
</dbReference>
<dbReference type="AlphaFoldDB" id="H2J7N2"/>
<gene>
    <name evidence="1" type="ordered locus">Marpi_0961</name>
</gene>
<dbReference type="STRING" id="443254.Marpi_0961"/>
<dbReference type="PANTHER" id="PTHR42924">
    <property type="entry name" value="EXONUCLEASE"/>
    <property type="match status" value="1"/>
</dbReference>
<dbReference type="RefSeq" id="WP_014296445.1">
    <property type="nucleotide sequence ID" value="NC_016751.1"/>
</dbReference>
<dbReference type="KEGG" id="mpz:Marpi_0961"/>
<dbReference type="Gene3D" id="3.20.20.140">
    <property type="entry name" value="Metal-dependent hydrolases"/>
    <property type="match status" value="1"/>
</dbReference>
<reference evidence="1 2" key="1">
    <citation type="journal article" date="2012" name="J. Bacteriol.">
        <title>Complete Genome Sequence of the Thermophilic, Piezophilic, Heterotrophic Bacterium Marinitoga piezophila KA3.</title>
        <authorList>
            <person name="Lucas S."/>
            <person name="Han J."/>
            <person name="Lapidus A."/>
            <person name="Cheng J.F."/>
            <person name="Goodwin L.A."/>
            <person name="Pitluck S."/>
            <person name="Peters L."/>
            <person name="Mikhailova N."/>
            <person name="Teshima H."/>
            <person name="Detter J.C."/>
            <person name="Han C."/>
            <person name="Tapia R."/>
            <person name="Land M."/>
            <person name="Hauser L."/>
            <person name="Kyrpides N.C."/>
            <person name="Ivanova N."/>
            <person name="Pagani I."/>
            <person name="Vannier P."/>
            <person name="Oger P."/>
            <person name="Bartlett D.H."/>
            <person name="Noll K.M."/>
            <person name="Woyke T."/>
            <person name="Jebbar M."/>
        </authorList>
    </citation>
    <scope>NUCLEOTIDE SEQUENCE [LARGE SCALE GENOMIC DNA]</scope>
    <source>
        <strain evidence="2">DSM 14283 / JCM 11233 / KA3</strain>
    </source>
</reference>